<proteinExistence type="predicted"/>
<gene>
    <name evidence="1" type="ORF">MLD38_004139</name>
</gene>
<accession>A0ACB9S525</accession>
<sequence>MYCYLRNGARVYFNASWILILFSAVKAYEFRQLNLSVKTLIVVWNFSKFTSLEKISLPLDLPVLLVII</sequence>
<dbReference type="EMBL" id="CM042881">
    <property type="protein sequence ID" value="KAI4386184.1"/>
    <property type="molecule type" value="Genomic_DNA"/>
</dbReference>
<reference evidence="2" key="1">
    <citation type="journal article" date="2023" name="Front. Plant Sci.">
        <title>Chromosomal-level genome assembly of Melastoma candidum provides insights into trichome evolution.</title>
        <authorList>
            <person name="Zhong Y."/>
            <person name="Wu W."/>
            <person name="Sun C."/>
            <person name="Zou P."/>
            <person name="Liu Y."/>
            <person name="Dai S."/>
            <person name="Zhou R."/>
        </authorList>
    </citation>
    <scope>NUCLEOTIDE SEQUENCE [LARGE SCALE GENOMIC DNA]</scope>
</reference>
<organism evidence="1 2">
    <name type="scientific">Melastoma candidum</name>
    <dbReference type="NCBI Taxonomy" id="119954"/>
    <lineage>
        <taxon>Eukaryota</taxon>
        <taxon>Viridiplantae</taxon>
        <taxon>Streptophyta</taxon>
        <taxon>Embryophyta</taxon>
        <taxon>Tracheophyta</taxon>
        <taxon>Spermatophyta</taxon>
        <taxon>Magnoliopsida</taxon>
        <taxon>eudicotyledons</taxon>
        <taxon>Gunneridae</taxon>
        <taxon>Pentapetalae</taxon>
        <taxon>rosids</taxon>
        <taxon>malvids</taxon>
        <taxon>Myrtales</taxon>
        <taxon>Melastomataceae</taxon>
        <taxon>Melastomatoideae</taxon>
        <taxon>Melastomateae</taxon>
        <taxon>Melastoma</taxon>
    </lineage>
</organism>
<keyword evidence="2" id="KW-1185">Reference proteome</keyword>
<name>A0ACB9S525_9MYRT</name>
<dbReference type="Proteomes" id="UP001057402">
    <property type="component" value="Chromosome 2"/>
</dbReference>
<evidence type="ECO:0000313" key="1">
    <source>
        <dbReference type="EMBL" id="KAI4386184.1"/>
    </source>
</evidence>
<protein>
    <submittedName>
        <fullName evidence="1">Uncharacterized protein</fullName>
    </submittedName>
</protein>
<evidence type="ECO:0000313" key="2">
    <source>
        <dbReference type="Proteomes" id="UP001057402"/>
    </source>
</evidence>
<comment type="caution">
    <text evidence="1">The sequence shown here is derived from an EMBL/GenBank/DDBJ whole genome shotgun (WGS) entry which is preliminary data.</text>
</comment>